<evidence type="ECO:0000259" key="5">
    <source>
        <dbReference type="PROSITE" id="PS51720"/>
    </source>
</evidence>
<dbReference type="CDD" id="cd01852">
    <property type="entry name" value="AIG1"/>
    <property type="match status" value="1"/>
</dbReference>
<dbReference type="Gene3D" id="3.40.50.300">
    <property type="entry name" value="P-loop containing nucleotide triphosphate hydrolases"/>
    <property type="match status" value="1"/>
</dbReference>
<accession>A0A3P9QGU0</accession>
<dbReference type="OMA" id="DFSRCVP"/>
<dbReference type="InterPro" id="IPR045058">
    <property type="entry name" value="GIMA/IAN/Toc"/>
</dbReference>
<dbReference type="InterPro" id="IPR027417">
    <property type="entry name" value="P-loop_NTPase"/>
</dbReference>
<dbReference type="GO" id="GO:0005525">
    <property type="term" value="F:GTP binding"/>
    <property type="evidence" value="ECO:0007669"/>
    <property type="project" value="UniProtKB-KW"/>
</dbReference>
<reference evidence="7" key="1">
    <citation type="submission" date="2013-11" db="EMBL/GenBank/DDBJ databases">
        <title>The genomic landscape of the Guanapo guppy.</title>
        <authorList>
            <person name="Kuenstner A."/>
            <person name="Dreyer C."/>
        </authorList>
    </citation>
    <scope>NUCLEOTIDE SEQUENCE</scope>
    <source>
        <strain evidence="7">Guanapo</strain>
    </source>
</reference>
<dbReference type="FunFam" id="3.40.50.300:FF:000366">
    <property type="entry name" value="GTPase, IMAP family member 2"/>
    <property type="match status" value="1"/>
</dbReference>
<dbReference type="SUPFAM" id="SSF52540">
    <property type="entry name" value="P-loop containing nucleoside triphosphate hydrolases"/>
    <property type="match status" value="1"/>
</dbReference>
<dbReference type="Bgee" id="ENSPREG00000022613">
    <property type="expression patterns" value="Expressed in head and 1 other cell type or tissue"/>
</dbReference>
<evidence type="ECO:0000256" key="4">
    <source>
        <dbReference type="SAM" id="MobiDB-lite"/>
    </source>
</evidence>
<dbReference type="RefSeq" id="XP_008417642.1">
    <property type="nucleotide sequence ID" value="XM_008419420.2"/>
</dbReference>
<dbReference type="PANTHER" id="PTHR10903">
    <property type="entry name" value="GTPASE, IMAP FAMILY MEMBER-RELATED"/>
    <property type="match status" value="1"/>
</dbReference>
<dbReference type="OrthoDB" id="5985928at2759"/>
<feature type="region of interest" description="Disordered" evidence="4">
    <location>
        <begin position="289"/>
        <end position="321"/>
    </location>
</feature>
<reference evidence="6" key="2">
    <citation type="submission" date="2025-08" db="UniProtKB">
        <authorList>
            <consortium name="Ensembl"/>
        </authorList>
    </citation>
    <scope>IDENTIFICATION</scope>
    <source>
        <strain evidence="6">Guanapo</strain>
    </source>
</reference>
<dbReference type="GeneTree" id="ENSGT01120000271858"/>
<comment type="similarity">
    <text evidence="1">Belongs to the TRAFAC class TrmE-Era-EngA-EngB-Septin-like GTPase superfamily. AIG1/Toc34/Toc159-like paraseptin GTPase family. IAN subfamily.</text>
</comment>
<keyword evidence="2" id="KW-0547">Nucleotide-binding</keyword>
<dbReference type="PANTHER" id="PTHR10903:SF112">
    <property type="entry name" value="SI:CH211-113E8.5"/>
    <property type="match status" value="1"/>
</dbReference>
<organism evidence="6 7">
    <name type="scientific">Poecilia reticulata</name>
    <name type="common">Guppy</name>
    <name type="synonym">Acanthophacelus reticulatus</name>
    <dbReference type="NCBI Taxonomy" id="8081"/>
    <lineage>
        <taxon>Eukaryota</taxon>
        <taxon>Metazoa</taxon>
        <taxon>Chordata</taxon>
        <taxon>Craniata</taxon>
        <taxon>Vertebrata</taxon>
        <taxon>Euteleostomi</taxon>
        <taxon>Actinopterygii</taxon>
        <taxon>Neopterygii</taxon>
        <taxon>Teleostei</taxon>
        <taxon>Neoteleostei</taxon>
        <taxon>Acanthomorphata</taxon>
        <taxon>Ovalentaria</taxon>
        <taxon>Atherinomorphae</taxon>
        <taxon>Cyprinodontiformes</taxon>
        <taxon>Poeciliidae</taxon>
        <taxon>Poeciliinae</taxon>
        <taxon>Poecilia</taxon>
    </lineage>
</organism>
<proteinExistence type="inferred from homology"/>
<keyword evidence="7" id="KW-1185">Reference proteome</keyword>
<dbReference type="GeneID" id="103470761"/>
<dbReference type="Pfam" id="PF04548">
    <property type="entry name" value="AIG1"/>
    <property type="match status" value="1"/>
</dbReference>
<evidence type="ECO:0000256" key="1">
    <source>
        <dbReference type="ARBA" id="ARBA00008535"/>
    </source>
</evidence>
<evidence type="ECO:0000313" key="6">
    <source>
        <dbReference type="Ensembl" id="ENSPREP00000033367.1"/>
    </source>
</evidence>
<dbReference type="STRING" id="8081.ENSPREP00000033367"/>
<keyword evidence="3" id="KW-0342">GTP-binding</keyword>
<name>A0A3P9QGU0_POERE</name>
<feature type="domain" description="AIG1-type G" evidence="5">
    <location>
        <begin position="36"/>
        <end position="235"/>
    </location>
</feature>
<evidence type="ECO:0000256" key="2">
    <source>
        <dbReference type="ARBA" id="ARBA00022741"/>
    </source>
</evidence>
<sequence>MSISFSCSFCSALSNLTMDRHRFSSNTGGGTNFTNNNELRIVLVGKTGSGKSASGNTILGRKCFDSKCSPRSLTINCSKCNSELDGKQVAVIDTPGLSDTRFDEEKTIKDFSRCVPFAAPGPHVFLLVIALNRFTKEEKKSVEKIREIFGNTADKYSMVLFTHGDLLEDTSIENFLSESSELQDLVRRCNGQYHVFNNKLENKKPQVTELLQKIRSIVDKNGGSHYTNEMFQEAERIIALKKQQILKENEEKIRKERAELEKEIQLQYQKEMQKINQLFEAERVKEREERAKERMEGERIRQSERQERERERMERNREREAEKMMARMQLDERRRMDEKFRTQERERERQERRREMCAMQDQMKREREKELREQKERLDAWYTSQLQQQEQKLQARHAQAARRQAEESNFSCVIL</sequence>
<evidence type="ECO:0000256" key="3">
    <source>
        <dbReference type="ARBA" id="ARBA00023134"/>
    </source>
</evidence>
<dbReference type="Ensembl" id="ENSPRET00000033746.1">
    <property type="protein sequence ID" value="ENSPREP00000033367.1"/>
    <property type="gene ID" value="ENSPREG00000022613.1"/>
</dbReference>
<dbReference type="KEGG" id="pret:103470761"/>
<dbReference type="Proteomes" id="UP000242638">
    <property type="component" value="Unassembled WGS sequence"/>
</dbReference>
<dbReference type="InterPro" id="IPR006703">
    <property type="entry name" value="G_AIG1"/>
</dbReference>
<dbReference type="PROSITE" id="PS51720">
    <property type="entry name" value="G_AIG1"/>
    <property type="match status" value="1"/>
</dbReference>
<feature type="region of interest" description="Disordered" evidence="4">
    <location>
        <begin position="337"/>
        <end position="370"/>
    </location>
</feature>
<reference evidence="6" key="3">
    <citation type="submission" date="2025-09" db="UniProtKB">
        <authorList>
            <consortium name="Ensembl"/>
        </authorList>
    </citation>
    <scope>IDENTIFICATION</scope>
    <source>
        <strain evidence="6">Guanapo</strain>
    </source>
</reference>
<dbReference type="AlphaFoldDB" id="A0A3P9QGU0"/>
<evidence type="ECO:0000313" key="7">
    <source>
        <dbReference type="Proteomes" id="UP000242638"/>
    </source>
</evidence>
<protein>
    <submittedName>
        <fullName evidence="6">GTPase IMAP family member 4-like</fullName>
    </submittedName>
</protein>